<proteinExistence type="predicted"/>
<accession>A0A9X1MC46</accession>
<name>A0A9X1MC46_9MICC</name>
<keyword evidence="2" id="KW-1185">Reference proteome</keyword>
<dbReference type="EMBL" id="JAJFZV010000001">
    <property type="protein sequence ID" value="MCC3296615.1"/>
    <property type="molecule type" value="Genomic_DNA"/>
</dbReference>
<evidence type="ECO:0000313" key="1">
    <source>
        <dbReference type="EMBL" id="MCC3296615.1"/>
    </source>
</evidence>
<dbReference type="Pfam" id="PF20117">
    <property type="entry name" value="DUF6507"/>
    <property type="match status" value="1"/>
</dbReference>
<protein>
    <submittedName>
        <fullName evidence="1">DUF6507 family protein</fullName>
    </submittedName>
</protein>
<dbReference type="InterPro" id="IPR045436">
    <property type="entry name" value="DUF6507"/>
</dbReference>
<dbReference type="Proteomes" id="UP001139158">
    <property type="component" value="Unassembled WGS sequence"/>
</dbReference>
<evidence type="ECO:0000313" key="2">
    <source>
        <dbReference type="Proteomes" id="UP001139158"/>
    </source>
</evidence>
<sequence>MPFNGYNVNPEGCANVLSQVEEDETRYAAVSVLRGGMNAAEAACMAGSGIVGQALAEVWQDTMGPQLEAAEVRIHNAVEGVRRAVSIIAGADQEMAATAKASLAEVQAGIYAEPRFRDKRSWL</sequence>
<gene>
    <name evidence="1" type="ORF">LJ757_02195</name>
</gene>
<dbReference type="RefSeq" id="WP_227894356.1">
    <property type="nucleotide sequence ID" value="NZ_CP099466.1"/>
</dbReference>
<reference evidence="1" key="1">
    <citation type="submission" date="2021-10" db="EMBL/GenBank/DDBJ databases">
        <title>Novel species in genus Arthrobacter.</title>
        <authorList>
            <person name="Liu Y."/>
        </authorList>
    </citation>
    <scope>NUCLEOTIDE SEQUENCE</scope>
    <source>
        <strain evidence="1">Zg-Y453</strain>
    </source>
</reference>
<organism evidence="1 2">
    <name type="scientific">Arthrobacter caoxuetaonis</name>
    <dbReference type="NCBI Taxonomy" id="2886935"/>
    <lineage>
        <taxon>Bacteria</taxon>
        <taxon>Bacillati</taxon>
        <taxon>Actinomycetota</taxon>
        <taxon>Actinomycetes</taxon>
        <taxon>Micrococcales</taxon>
        <taxon>Micrococcaceae</taxon>
        <taxon>Arthrobacter</taxon>
    </lineage>
</organism>
<comment type="caution">
    <text evidence="1">The sequence shown here is derived from an EMBL/GenBank/DDBJ whole genome shotgun (WGS) entry which is preliminary data.</text>
</comment>
<dbReference type="AlphaFoldDB" id="A0A9X1MC46"/>